<dbReference type="PANTHER" id="PTHR24567">
    <property type="entry name" value="CRP FAMILY TRANSCRIPTIONAL REGULATORY PROTEIN"/>
    <property type="match status" value="1"/>
</dbReference>
<accession>A0A9X7W3M2</accession>
<dbReference type="InterPro" id="IPR036388">
    <property type="entry name" value="WH-like_DNA-bd_sf"/>
</dbReference>
<dbReference type="InterPro" id="IPR014710">
    <property type="entry name" value="RmlC-like_jellyroll"/>
</dbReference>
<evidence type="ECO:0000259" key="6">
    <source>
        <dbReference type="PROSITE" id="PS51063"/>
    </source>
</evidence>
<evidence type="ECO:0000259" key="5">
    <source>
        <dbReference type="PROSITE" id="PS50042"/>
    </source>
</evidence>
<dbReference type="EMBL" id="CP071182">
    <property type="protein sequence ID" value="QSO49867.1"/>
    <property type="molecule type" value="Genomic_DNA"/>
</dbReference>
<dbReference type="PRINTS" id="PR00034">
    <property type="entry name" value="HTHCRP"/>
</dbReference>
<dbReference type="SUPFAM" id="SSF51206">
    <property type="entry name" value="cAMP-binding domain-like"/>
    <property type="match status" value="1"/>
</dbReference>
<feature type="domain" description="HTH crp-type" evidence="6">
    <location>
        <begin position="126"/>
        <end position="200"/>
    </location>
</feature>
<dbReference type="Pfam" id="PF00027">
    <property type="entry name" value="cNMP_binding"/>
    <property type="match status" value="1"/>
</dbReference>
<keyword evidence="1" id="KW-0805">Transcription regulation</keyword>
<dbReference type="GO" id="GO:0003700">
    <property type="term" value="F:DNA-binding transcription factor activity"/>
    <property type="evidence" value="ECO:0007669"/>
    <property type="project" value="TreeGrafter"/>
</dbReference>
<gene>
    <name evidence="7" type="ORF">JZ786_13545</name>
</gene>
<dbReference type="InterPro" id="IPR012318">
    <property type="entry name" value="HTH_CRP"/>
</dbReference>
<keyword evidence="3" id="KW-0010">Activator</keyword>
<evidence type="ECO:0000256" key="1">
    <source>
        <dbReference type="ARBA" id="ARBA00023015"/>
    </source>
</evidence>
<dbReference type="InterPro" id="IPR018490">
    <property type="entry name" value="cNMP-bd_dom_sf"/>
</dbReference>
<name>A0A9X7W3M2_9BACL</name>
<feature type="domain" description="Cyclic nucleotide-binding" evidence="5">
    <location>
        <begin position="1"/>
        <end position="112"/>
    </location>
</feature>
<keyword evidence="8" id="KW-1185">Reference proteome</keyword>
<dbReference type="Pfam" id="PF13545">
    <property type="entry name" value="HTH_Crp_2"/>
    <property type="match status" value="1"/>
</dbReference>
<evidence type="ECO:0000256" key="3">
    <source>
        <dbReference type="ARBA" id="ARBA00023159"/>
    </source>
</evidence>
<dbReference type="SMART" id="SM00419">
    <property type="entry name" value="HTH_CRP"/>
    <property type="match status" value="1"/>
</dbReference>
<evidence type="ECO:0000256" key="2">
    <source>
        <dbReference type="ARBA" id="ARBA00023125"/>
    </source>
</evidence>
<dbReference type="GO" id="GO:0003677">
    <property type="term" value="F:DNA binding"/>
    <property type="evidence" value="ECO:0007669"/>
    <property type="project" value="UniProtKB-KW"/>
</dbReference>
<dbReference type="GO" id="GO:0005829">
    <property type="term" value="C:cytosol"/>
    <property type="evidence" value="ECO:0007669"/>
    <property type="project" value="TreeGrafter"/>
</dbReference>
<evidence type="ECO:0000256" key="4">
    <source>
        <dbReference type="ARBA" id="ARBA00023163"/>
    </source>
</evidence>
<keyword evidence="4" id="KW-0804">Transcription</keyword>
<dbReference type="Proteomes" id="UP000663505">
    <property type="component" value="Chromosome"/>
</dbReference>
<dbReference type="SUPFAM" id="SSF46785">
    <property type="entry name" value="Winged helix' DNA-binding domain"/>
    <property type="match status" value="1"/>
</dbReference>
<dbReference type="Gene3D" id="2.60.120.10">
    <property type="entry name" value="Jelly Rolls"/>
    <property type="match status" value="1"/>
</dbReference>
<dbReference type="CDD" id="cd00038">
    <property type="entry name" value="CAP_ED"/>
    <property type="match status" value="1"/>
</dbReference>
<protein>
    <submittedName>
        <fullName evidence="7">Crp/Fnr family transcriptional regulator</fullName>
    </submittedName>
</protein>
<dbReference type="SMART" id="SM00100">
    <property type="entry name" value="cNMP"/>
    <property type="match status" value="1"/>
</dbReference>
<proteinExistence type="predicted"/>
<dbReference type="InterPro" id="IPR000595">
    <property type="entry name" value="cNMP-bd_dom"/>
</dbReference>
<dbReference type="PROSITE" id="PS51063">
    <property type="entry name" value="HTH_CRP_2"/>
    <property type="match status" value="1"/>
</dbReference>
<evidence type="ECO:0000313" key="8">
    <source>
        <dbReference type="Proteomes" id="UP000663505"/>
    </source>
</evidence>
<sequence length="211" mass="23521">MHLLSQAVHSRHYRKGEFVFQEGERSDALYVVNQGVVKVVKLADTGKEHVIRFLFHGDFGGMPDLFKEGLHYANAEVVEDAVVCRIYRQDLKAILDHNSSMAYRFLAAISDRLRDADEWSGTISLLDAERRLAKTLLIFTAKMASSNPASNPYELPVSKRDLAALIGITPETMSRKLAVFESEGYISLRGKKGIVILNPSVLEEIAGVQQS</sequence>
<dbReference type="PANTHER" id="PTHR24567:SF28">
    <property type="entry name" value="LISTERIOLYSIN REGULATORY PROTEIN"/>
    <property type="match status" value="1"/>
</dbReference>
<dbReference type="PROSITE" id="PS50042">
    <property type="entry name" value="CNMP_BINDING_3"/>
    <property type="match status" value="1"/>
</dbReference>
<dbReference type="Gene3D" id="1.10.10.10">
    <property type="entry name" value="Winged helix-like DNA-binding domain superfamily/Winged helix DNA-binding domain"/>
    <property type="match status" value="1"/>
</dbReference>
<dbReference type="InterPro" id="IPR050397">
    <property type="entry name" value="Env_Response_Regulators"/>
</dbReference>
<dbReference type="AlphaFoldDB" id="A0A9X7W3M2"/>
<evidence type="ECO:0000313" key="7">
    <source>
        <dbReference type="EMBL" id="QSO49867.1"/>
    </source>
</evidence>
<reference evidence="7 8" key="1">
    <citation type="submission" date="2021-02" db="EMBL/GenBank/DDBJ databases">
        <title>Alicyclobacillus curvatus sp. nov. and Alicyclobacillus mengziensis sp. nov., two acidophilic bacteria isolated from acid mine drainage.</title>
        <authorList>
            <person name="Huang Y."/>
        </authorList>
    </citation>
    <scope>NUCLEOTIDE SEQUENCE [LARGE SCALE GENOMIC DNA]</scope>
    <source>
        <strain evidence="7 8">S30H14</strain>
    </source>
</reference>
<dbReference type="KEGG" id="afx:JZ786_13545"/>
<keyword evidence="2" id="KW-0238">DNA-binding</keyword>
<organism evidence="7 8">
    <name type="scientific">Alicyclobacillus mengziensis</name>
    <dbReference type="NCBI Taxonomy" id="2931921"/>
    <lineage>
        <taxon>Bacteria</taxon>
        <taxon>Bacillati</taxon>
        <taxon>Bacillota</taxon>
        <taxon>Bacilli</taxon>
        <taxon>Bacillales</taxon>
        <taxon>Alicyclobacillaceae</taxon>
        <taxon>Alicyclobacillus</taxon>
    </lineage>
</organism>
<dbReference type="InterPro" id="IPR036390">
    <property type="entry name" value="WH_DNA-bd_sf"/>
</dbReference>